<gene>
    <name evidence="2" type="ORF">RBWH47_03110</name>
</gene>
<proteinExistence type="predicted"/>
<name>F2AZZ0_RHOBT</name>
<feature type="region of interest" description="Disordered" evidence="1">
    <location>
        <begin position="63"/>
        <end position="84"/>
    </location>
</feature>
<dbReference type="Proteomes" id="UP000006222">
    <property type="component" value="Unassembled WGS sequence"/>
</dbReference>
<dbReference type="EMBL" id="AFAR01000272">
    <property type="protein sequence ID" value="EGF24743.1"/>
    <property type="molecule type" value="Genomic_DNA"/>
</dbReference>
<evidence type="ECO:0000313" key="2">
    <source>
        <dbReference type="EMBL" id="EGF24743.1"/>
    </source>
</evidence>
<organism evidence="2 3">
    <name type="scientific">Rhodopirellula baltica WH47</name>
    <dbReference type="NCBI Taxonomy" id="991778"/>
    <lineage>
        <taxon>Bacteria</taxon>
        <taxon>Pseudomonadati</taxon>
        <taxon>Planctomycetota</taxon>
        <taxon>Planctomycetia</taxon>
        <taxon>Pirellulales</taxon>
        <taxon>Pirellulaceae</taxon>
        <taxon>Rhodopirellula</taxon>
    </lineage>
</organism>
<reference evidence="2 3" key="1">
    <citation type="journal article" date="2013" name="Mar. Genomics">
        <title>Expression of sulfatases in Rhodopirellula baltica and the diversity of sulfatases in the genus Rhodopirellula.</title>
        <authorList>
            <person name="Wegner C.E."/>
            <person name="Richter-Heitmann T."/>
            <person name="Klindworth A."/>
            <person name="Klockow C."/>
            <person name="Richter M."/>
            <person name="Achstetter T."/>
            <person name="Glockner F.O."/>
            <person name="Harder J."/>
        </authorList>
    </citation>
    <scope>NUCLEOTIDE SEQUENCE [LARGE SCALE GENOMIC DNA]</scope>
    <source>
        <strain evidence="2 3">WH47</strain>
    </source>
</reference>
<evidence type="ECO:0000256" key="1">
    <source>
        <dbReference type="SAM" id="MobiDB-lite"/>
    </source>
</evidence>
<comment type="caution">
    <text evidence="2">The sequence shown here is derived from an EMBL/GenBank/DDBJ whole genome shotgun (WGS) entry which is preliminary data.</text>
</comment>
<dbReference type="AlphaFoldDB" id="F2AZZ0"/>
<evidence type="ECO:0000313" key="3">
    <source>
        <dbReference type="Proteomes" id="UP000006222"/>
    </source>
</evidence>
<accession>F2AZZ0</accession>
<sequence length="84" mass="9074">MQRFRRSQPIHSDGTGNVSAVALAIEAKNQSELRFLLAGESAEIGTATRPEISSEIASIFAKRSRAPGLRVRSTPPKPTPEDKS</sequence>
<protein>
    <submittedName>
        <fullName evidence="2">Uncharacterized protein</fullName>
    </submittedName>
</protein>